<feature type="transmembrane region" description="Helical" evidence="1">
    <location>
        <begin position="20"/>
        <end position="39"/>
    </location>
</feature>
<keyword evidence="3" id="KW-1185">Reference proteome</keyword>
<proteinExistence type="predicted"/>
<organism evidence="2 3">
    <name type="scientific">Crepidotus variabilis</name>
    <dbReference type="NCBI Taxonomy" id="179855"/>
    <lineage>
        <taxon>Eukaryota</taxon>
        <taxon>Fungi</taxon>
        <taxon>Dikarya</taxon>
        <taxon>Basidiomycota</taxon>
        <taxon>Agaricomycotina</taxon>
        <taxon>Agaricomycetes</taxon>
        <taxon>Agaricomycetidae</taxon>
        <taxon>Agaricales</taxon>
        <taxon>Agaricineae</taxon>
        <taxon>Crepidotaceae</taxon>
        <taxon>Crepidotus</taxon>
    </lineage>
</organism>
<gene>
    <name evidence="2" type="ORF">CPB83DRAFT_896808</name>
</gene>
<feature type="transmembrane region" description="Helical" evidence="1">
    <location>
        <begin position="51"/>
        <end position="71"/>
    </location>
</feature>
<dbReference type="AlphaFoldDB" id="A0A9P6EAT1"/>
<sequence>MPLVDFFASNVGLTIRFTLLRILCIGALVTSIADLYQLISTRYKYFDFNNASTAAIAFFVAQRLMPLVTFVQHVASAFGPKFSLPGSLDLSFILAELMVLGYRSYWVVISIIWEWPQPENFLVVMLLSLSACLFSLPLLVVVRIADFQHLGMKSVVQQYDFTTPRLASRDLNLECPKPISVLSGRSLWKAHFHGETKWIIISRAITGIGLITALIGIAVWNVVFQPIQEMWLTPTGRLTTLWVPPNAVPEGNTGWSILLMVTQLNVDYETDNTTSFSAALKDATTVNALWPQSTVVEACTFEQYYEGATSINNLTGIGRKRIFNPWGRFYCPSKAPLADKSNRVQPFQSYIHPDFLVSVNFSQLGIPFENESTGTENLVQVVIGLTDDAFLVAQNTLPTTLMPGINLIGMTDVIVRQQLNYNPGALFMDTMNTFLLANVVHVWADPRPVTPSLMNTGPEIATIRLKAQLSSARWQILQDVRDKTILKGFSNIGGLWTSLGGIFVVLFGSSILKIVLGSKGLSFFGAAHSLQKQKIRDACIAEYPRIEQDVTMPHKERGLLRMICDHLLDVRFLTVPESPRGRSPSDVTRLGDVGTTDKGYNKLEKDIEKEYLLEDDLASLHKG</sequence>
<feature type="transmembrane region" description="Helical" evidence="1">
    <location>
        <begin position="495"/>
        <end position="516"/>
    </location>
</feature>
<feature type="transmembrane region" description="Helical" evidence="1">
    <location>
        <begin position="198"/>
        <end position="223"/>
    </location>
</feature>
<evidence type="ECO:0000313" key="2">
    <source>
        <dbReference type="EMBL" id="KAF9525629.1"/>
    </source>
</evidence>
<comment type="caution">
    <text evidence="2">The sequence shown here is derived from an EMBL/GenBank/DDBJ whole genome shotgun (WGS) entry which is preliminary data.</text>
</comment>
<name>A0A9P6EAT1_9AGAR</name>
<dbReference type="OrthoDB" id="3227921at2759"/>
<feature type="transmembrane region" description="Helical" evidence="1">
    <location>
        <begin position="120"/>
        <end position="145"/>
    </location>
</feature>
<dbReference type="Proteomes" id="UP000807306">
    <property type="component" value="Unassembled WGS sequence"/>
</dbReference>
<accession>A0A9P6EAT1</accession>
<protein>
    <submittedName>
        <fullName evidence="2">Uncharacterized protein</fullName>
    </submittedName>
</protein>
<feature type="transmembrane region" description="Helical" evidence="1">
    <location>
        <begin position="91"/>
        <end position="113"/>
    </location>
</feature>
<evidence type="ECO:0000313" key="3">
    <source>
        <dbReference type="Proteomes" id="UP000807306"/>
    </source>
</evidence>
<dbReference type="EMBL" id="MU157881">
    <property type="protein sequence ID" value="KAF9525629.1"/>
    <property type="molecule type" value="Genomic_DNA"/>
</dbReference>
<reference evidence="2" key="1">
    <citation type="submission" date="2020-11" db="EMBL/GenBank/DDBJ databases">
        <authorList>
            <consortium name="DOE Joint Genome Institute"/>
            <person name="Ahrendt S."/>
            <person name="Riley R."/>
            <person name="Andreopoulos W."/>
            <person name="Labutti K."/>
            <person name="Pangilinan J."/>
            <person name="Ruiz-Duenas F.J."/>
            <person name="Barrasa J.M."/>
            <person name="Sanchez-Garcia M."/>
            <person name="Camarero S."/>
            <person name="Miyauchi S."/>
            <person name="Serrano A."/>
            <person name="Linde D."/>
            <person name="Babiker R."/>
            <person name="Drula E."/>
            <person name="Ayuso-Fernandez I."/>
            <person name="Pacheco R."/>
            <person name="Padilla G."/>
            <person name="Ferreira P."/>
            <person name="Barriuso J."/>
            <person name="Kellner H."/>
            <person name="Castanera R."/>
            <person name="Alfaro M."/>
            <person name="Ramirez L."/>
            <person name="Pisabarro A.G."/>
            <person name="Kuo A."/>
            <person name="Tritt A."/>
            <person name="Lipzen A."/>
            <person name="He G."/>
            <person name="Yan M."/>
            <person name="Ng V."/>
            <person name="Cullen D."/>
            <person name="Martin F."/>
            <person name="Rosso M.-N."/>
            <person name="Henrissat B."/>
            <person name="Hibbett D."/>
            <person name="Martinez A.T."/>
            <person name="Grigoriev I.V."/>
        </authorList>
    </citation>
    <scope>NUCLEOTIDE SEQUENCE</scope>
    <source>
        <strain evidence="2">CBS 506.95</strain>
    </source>
</reference>
<keyword evidence="1" id="KW-1133">Transmembrane helix</keyword>
<keyword evidence="1" id="KW-0812">Transmembrane</keyword>
<keyword evidence="1" id="KW-0472">Membrane</keyword>
<evidence type="ECO:0000256" key="1">
    <source>
        <dbReference type="SAM" id="Phobius"/>
    </source>
</evidence>